<dbReference type="NCBIfam" id="TIGR00254">
    <property type="entry name" value="GGDEF"/>
    <property type="match status" value="1"/>
</dbReference>
<evidence type="ECO:0000313" key="10">
    <source>
        <dbReference type="Proteomes" id="UP000317318"/>
    </source>
</evidence>
<keyword evidence="4" id="KW-1133">Transmembrane helix</keyword>
<keyword evidence="9" id="KW-0548">Nucleotidyltransferase</keyword>
<dbReference type="Gene3D" id="1.10.3210.10">
    <property type="entry name" value="Hypothetical protein af1432"/>
    <property type="match status" value="1"/>
</dbReference>
<dbReference type="PANTHER" id="PTHR45138">
    <property type="entry name" value="REGULATORY COMPONENTS OF SENSORY TRANSDUCTION SYSTEM"/>
    <property type="match status" value="1"/>
</dbReference>
<feature type="coiled-coil region" evidence="3">
    <location>
        <begin position="298"/>
        <end position="332"/>
    </location>
</feature>
<evidence type="ECO:0000256" key="3">
    <source>
        <dbReference type="SAM" id="Coils"/>
    </source>
</evidence>
<dbReference type="InterPro" id="IPR037522">
    <property type="entry name" value="HD_GYP_dom"/>
</dbReference>
<dbReference type="CDD" id="cd01949">
    <property type="entry name" value="GGDEF"/>
    <property type="match status" value="1"/>
</dbReference>
<dbReference type="Pfam" id="PF00989">
    <property type="entry name" value="PAS"/>
    <property type="match status" value="1"/>
</dbReference>
<dbReference type="CDD" id="cd00077">
    <property type="entry name" value="HDc"/>
    <property type="match status" value="1"/>
</dbReference>
<keyword evidence="3" id="KW-0175">Coiled coil</keyword>
<dbReference type="InterPro" id="IPR003607">
    <property type="entry name" value="HD/PDEase_dom"/>
</dbReference>
<dbReference type="SUPFAM" id="SSF109604">
    <property type="entry name" value="HD-domain/PDEase-like"/>
    <property type="match status" value="1"/>
</dbReference>
<dbReference type="InterPro" id="IPR043128">
    <property type="entry name" value="Rev_trsase/Diguanyl_cyclase"/>
</dbReference>
<dbReference type="PROSITE" id="PS51832">
    <property type="entry name" value="HD_GYP"/>
    <property type="match status" value="1"/>
</dbReference>
<dbReference type="InterPro" id="IPR029787">
    <property type="entry name" value="Nucleotide_cyclase"/>
</dbReference>
<feature type="domain" description="PAC" evidence="6">
    <location>
        <begin position="254"/>
        <end position="307"/>
    </location>
</feature>
<dbReference type="GO" id="GO:0005886">
    <property type="term" value="C:plasma membrane"/>
    <property type="evidence" value="ECO:0007669"/>
    <property type="project" value="TreeGrafter"/>
</dbReference>
<dbReference type="InterPro" id="IPR000014">
    <property type="entry name" value="PAS"/>
</dbReference>
<protein>
    <recommendedName>
        <fullName evidence="1">diguanylate cyclase</fullName>
        <ecNumber evidence="1">2.7.7.65</ecNumber>
    </recommendedName>
</protein>
<evidence type="ECO:0000259" key="5">
    <source>
        <dbReference type="PROSITE" id="PS50112"/>
    </source>
</evidence>
<keyword evidence="10" id="KW-1185">Reference proteome</keyword>
<evidence type="ECO:0000259" key="7">
    <source>
        <dbReference type="PROSITE" id="PS50887"/>
    </source>
</evidence>
<dbReference type="SUPFAM" id="SSF55073">
    <property type="entry name" value="Nucleotide cyclase"/>
    <property type="match status" value="1"/>
</dbReference>
<dbReference type="FunFam" id="3.30.70.270:FF:000001">
    <property type="entry name" value="Diguanylate cyclase domain protein"/>
    <property type="match status" value="1"/>
</dbReference>
<dbReference type="InterPro" id="IPR000700">
    <property type="entry name" value="PAS-assoc_C"/>
</dbReference>
<dbReference type="SMART" id="SM00267">
    <property type="entry name" value="GGDEF"/>
    <property type="match status" value="1"/>
</dbReference>
<accession>A0A517QWE8</accession>
<evidence type="ECO:0000259" key="6">
    <source>
        <dbReference type="PROSITE" id="PS50113"/>
    </source>
</evidence>
<sequence>MKRSSATIRICLGLTAMTVSIVMLAVIIGLVPDGTQEILHRRATLCETIAIKSTILVRHDDTEGIKAGLKAILARNPDMLSAGIRHADGTLLVEAGPHSAYWMDAKADPTSGTHMSVPIHSGGAEWGDLEARFAPVTKSGGILGHGGRLGLFVGALCFVANFFYLRRVLKHLDPSRAVPDRVRDALNTLAEGVVVIDSEERIMLANESFSRAFGLGIDNLVGCTLSMLSWTKKNDRQPLTKSPWSDSLKNGTKTTGDVLEMTSQEGEVRTLLVNCAPIFSGNGTTQGVLASFDDITPLEKKKAELRQMLLLLQKSSDEIKVQNEELERLANVDPLTSCLNRRSFFERFAKLWKIAETSDGCIACIMLDIDHFKSVNDNHGHAVGDEVIKSLAGIVHSTIGKHDLACRYGGEEFCIVMPNAGTAAAADLAERIRFQVENTSVEGLTITSSFGVASLEMSVPDPEALVDLADQALYAAKKSGRNRVVTADNIATVSVQSEDADPRSEAGDQASASIPFDAVTALFSALAYRDHGTAEHSRRVADLAVALSDGLMSSRERYILEVAALLHDIGKIGVPDAILLKPGPLTSDEWELMRAHDRIGTQIIATSFKCEPLKEIVRTHHAFYGDVDRQPGLPVGTDIPLGARILTICDSYDAIVSDRVYRKARSREEAFQELRRCAGSQFDPVLVERLIEVLTAASPSGECDARTAASSEAIGMARQVAPLMTAVKDSDLEGVRTFAEQVGSFANKEGMTALADRAVKLEASLGADSDLLEMLGTAHELLDLCKTTQRNCLDATRETADVVE</sequence>
<dbReference type="AlphaFoldDB" id="A0A517QWE8"/>
<evidence type="ECO:0000259" key="8">
    <source>
        <dbReference type="PROSITE" id="PS51832"/>
    </source>
</evidence>
<comment type="catalytic activity">
    <reaction evidence="2">
        <text>2 GTP = 3',3'-c-di-GMP + 2 diphosphate</text>
        <dbReference type="Rhea" id="RHEA:24898"/>
        <dbReference type="ChEBI" id="CHEBI:33019"/>
        <dbReference type="ChEBI" id="CHEBI:37565"/>
        <dbReference type="ChEBI" id="CHEBI:58805"/>
        <dbReference type="EC" id="2.7.7.65"/>
    </reaction>
</comment>
<dbReference type="PROSITE" id="PS50112">
    <property type="entry name" value="PAS"/>
    <property type="match status" value="1"/>
</dbReference>
<dbReference type="GO" id="GO:1902201">
    <property type="term" value="P:negative regulation of bacterial-type flagellum-dependent cell motility"/>
    <property type="evidence" value="ECO:0007669"/>
    <property type="project" value="TreeGrafter"/>
</dbReference>
<dbReference type="InterPro" id="IPR035965">
    <property type="entry name" value="PAS-like_dom_sf"/>
</dbReference>
<evidence type="ECO:0000256" key="2">
    <source>
        <dbReference type="ARBA" id="ARBA00034247"/>
    </source>
</evidence>
<dbReference type="EC" id="2.7.7.65" evidence="1"/>
<dbReference type="SUPFAM" id="SSF55785">
    <property type="entry name" value="PYP-like sensor domain (PAS domain)"/>
    <property type="match status" value="1"/>
</dbReference>
<dbReference type="InterPro" id="IPR050469">
    <property type="entry name" value="Diguanylate_Cyclase"/>
</dbReference>
<proteinExistence type="predicted"/>
<dbReference type="GO" id="GO:0043709">
    <property type="term" value="P:cell adhesion involved in single-species biofilm formation"/>
    <property type="evidence" value="ECO:0007669"/>
    <property type="project" value="TreeGrafter"/>
</dbReference>
<dbReference type="InterPro" id="IPR013767">
    <property type="entry name" value="PAS_fold"/>
</dbReference>
<dbReference type="SMART" id="SM00471">
    <property type="entry name" value="HDc"/>
    <property type="match status" value="1"/>
</dbReference>
<dbReference type="InterPro" id="IPR000160">
    <property type="entry name" value="GGDEF_dom"/>
</dbReference>
<gene>
    <name evidence="9" type="primary">yedQ</name>
    <name evidence="9" type="ORF">Pan189_02700</name>
</gene>
<feature type="domain" description="GGDEF" evidence="7">
    <location>
        <begin position="360"/>
        <end position="489"/>
    </location>
</feature>
<feature type="domain" description="HD-GYP" evidence="8">
    <location>
        <begin position="511"/>
        <end position="706"/>
    </location>
</feature>
<evidence type="ECO:0000256" key="1">
    <source>
        <dbReference type="ARBA" id="ARBA00012528"/>
    </source>
</evidence>
<dbReference type="Gene3D" id="3.30.450.20">
    <property type="entry name" value="PAS domain"/>
    <property type="match status" value="1"/>
</dbReference>
<dbReference type="GO" id="GO:0006355">
    <property type="term" value="P:regulation of DNA-templated transcription"/>
    <property type="evidence" value="ECO:0007669"/>
    <property type="project" value="InterPro"/>
</dbReference>
<evidence type="ECO:0000256" key="4">
    <source>
        <dbReference type="SAM" id="Phobius"/>
    </source>
</evidence>
<keyword evidence="4" id="KW-0472">Membrane</keyword>
<dbReference type="OrthoDB" id="9798833at2"/>
<dbReference type="Proteomes" id="UP000317318">
    <property type="component" value="Chromosome"/>
</dbReference>
<keyword evidence="4" id="KW-0812">Transmembrane</keyword>
<dbReference type="RefSeq" id="WP_145362175.1">
    <property type="nucleotide sequence ID" value="NZ_CP036268.1"/>
</dbReference>
<feature type="domain" description="PAS" evidence="5">
    <location>
        <begin position="178"/>
        <end position="251"/>
    </location>
</feature>
<dbReference type="CDD" id="cd00130">
    <property type="entry name" value="PAS"/>
    <property type="match status" value="1"/>
</dbReference>
<dbReference type="PANTHER" id="PTHR45138:SF9">
    <property type="entry name" value="DIGUANYLATE CYCLASE DGCM-RELATED"/>
    <property type="match status" value="1"/>
</dbReference>
<dbReference type="GO" id="GO:0052621">
    <property type="term" value="F:diguanylate cyclase activity"/>
    <property type="evidence" value="ECO:0007669"/>
    <property type="project" value="UniProtKB-EC"/>
</dbReference>
<reference evidence="9 10" key="1">
    <citation type="submission" date="2019-02" db="EMBL/GenBank/DDBJ databases">
        <title>Deep-cultivation of Planctomycetes and their phenomic and genomic characterization uncovers novel biology.</title>
        <authorList>
            <person name="Wiegand S."/>
            <person name="Jogler M."/>
            <person name="Boedeker C."/>
            <person name="Pinto D."/>
            <person name="Vollmers J."/>
            <person name="Rivas-Marin E."/>
            <person name="Kohn T."/>
            <person name="Peeters S.H."/>
            <person name="Heuer A."/>
            <person name="Rast P."/>
            <person name="Oberbeckmann S."/>
            <person name="Bunk B."/>
            <person name="Jeske O."/>
            <person name="Meyerdierks A."/>
            <person name="Storesund J.E."/>
            <person name="Kallscheuer N."/>
            <person name="Luecker S."/>
            <person name="Lage O.M."/>
            <person name="Pohl T."/>
            <person name="Merkel B.J."/>
            <person name="Hornburger P."/>
            <person name="Mueller R.-W."/>
            <person name="Bruemmer F."/>
            <person name="Labrenz M."/>
            <person name="Spormann A.M."/>
            <person name="Op den Camp H."/>
            <person name="Overmann J."/>
            <person name="Amann R."/>
            <person name="Jetten M.S.M."/>
            <person name="Mascher T."/>
            <person name="Medema M.H."/>
            <person name="Devos D.P."/>
            <person name="Kaster A.-K."/>
            <person name="Ovreas L."/>
            <person name="Rohde M."/>
            <person name="Galperin M.Y."/>
            <person name="Jogler C."/>
        </authorList>
    </citation>
    <scope>NUCLEOTIDE SEQUENCE [LARGE SCALE GENOMIC DNA]</scope>
    <source>
        <strain evidence="9 10">Pan189</strain>
    </source>
</reference>
<evidence type="ECO:0000313" key="9">
    <source>
        <dbReference type="EMBL" id="QDT35917.1"/>
    </source>
</evidence>
<dbReference type="EMBL" id="CP036268">
    <property type="protein sequence ID" value="QDT35917.1"/>
    <property type="molecule type" value="Genomic_DNA"/>
</dbReference>
<feature type="transmembrane region" description="Helical" evidence="4">
    <location>
        <begin position="6"/>
        <end position="31"/>
    </location>
</feature>
<dbReference type="Gene3D" id="3.30.70.270">
    <property type="match status" value="1"/>
</dbReference>
<dbReference type="PROSITE" id="PS50887">
    <property type="entry name" value="GGDEF"/>
    <property type="match status" value="1"/>
</dbReference>
<dbReference type="PROSITE" id="PS50113">
    <property type="entry name" value="PAC"/>
    <property type="match status" value="1"/>
</dbReference>
<name>A0A517QWE8_9PLAN</name>
<organism evidence="9 10">
    <name type="scientific">Stratiformator vulcanicus</name>
    <dbReference type="NCBI Taxonomy" id="2527980"/>
    <lineage>
        <taxon>Bacteria</taxon>
        <taxon>Pseudomonadati</taxon>
        <taxon>Planctomycetota</taxon>
        <taxon>Planctomycetia</taxon>
        <taxon>Planctomycetales</taxon>
        <taxon>Planctomycetaceae</taxon>
        <taxon>Stratiformator</taxon>
    </lineage>
</organism>
<keyword evidence="9" id="KW-0808">Transferase</keyword>
<dbReference type="Pfam" id="PF00990">
    <property type="entry name" value="GGDEF"/>
    <property type="match status" value="1"/>
</dbReference>
<dbReference type="KEGG" id="svp:Pan189_02700"/>
<dbReference type="NCBIfam" id="TIGR00229">
    <property type="entry name" value="sensory_box"/>
    <property type="match status" value="1"/>
</dbReference>
<dbReference type="Pfam" id="PF13487">
    <property type="entry name" value="HD_5"/>
    <property type="match status" value="1"/>
</dbReference>